<organism evidence="8 9">
    <name type="scientific">Cyprinus carpio carpio</name>
    <dbReference type="NCBI Taxonomy" id="630221"/>
    <lineage>
        <taxon>Eukaryota</taxon>
        <taxon>Metazoa</taxon>
        <taxon>Chordata</taxon>
        <taxon>Craniata</taxon>
        <taxon>Vertebrata</taxon>
        <taxon>Euteleostomi</taxon>
        <taxon>Actinopterygii</taxon>
        <taxon>Neopterygii</taxon>
        <taxon>Teleostei</taxon>
        <taxon>Ostariophysi</taxon>
        <taxon>Cypriniformes</taxon>
        <taxon>Cyprinidae</taxon>
        <taxon>Cyprininae</taxon>
        <taxon>Cyprinus</taxon>
    </lineage>
</organism>
<dbReference type="Gene3D" id="4.10.410.10">
    <property type="entry name" value="Pancreatic trypsin inhibitor Kunitz domain"/>
    <property type="match status" value="2"/>
</dbReference>
<dbReference type="Pfam" id="PF22352">
    <property type="entry name" value="K319L-like_PKD"/>
    <property type="match status" value="1"/>
</dbReference>
<protein>
    <submittedName>
        <fullName evidence="8">Serine peptidase inhibitor, Kunitz type 1 b</fullName>
    </submittedName>
</protein>
<dbReference type="Pfam" id="PF07502">
    <property type="entry name" value="MANEC"/>
    <property type="match status" value="1"/>
</dbReference>
<dbReference type="InterPro" id="IPR013980">
    <property type="entry name" value="MANSC_dom"/>
</dbReference>
<dbReference type="Ensembl" id="ENSCCRT00000060763.2">
    <property type="protein sequence ID" value="ENSCCRP00000056056.1"/>
    <property type="gene ID" value="ENSCCRG00000029990.2"/>
</dbReference>
<dbReference type="PANTHER" id="PTHR46750:SF1">
    <property type="entry name" value="KUNITZ-TYPE PROTEASE INHIBITOR 1"/>
    <property type="match status" value="1"/>
</dbReference>
<evidence type="ECO:0000256" key="6">
    <source>
        <dbReference type="ARBA" id="ARBA00023157"/>
    </source>
</evidence>
<dbReference type="SUPFAM" id="SSF57362">
    <property type="entry name" value="BPTI-like"/>
    <property type="match status" value="2"/>
</dbReference>
<dbReference type="CDD" id="cd22623">
    <property type="entry name" value="Kunitz_HAI1_1-like"/>
    <property type="match status" value="1"/>
</dbReference>
<accession>A0A8C1D3P6</accession>
<dbReference type="FunFam" id="4.10.410.10:FF:000006">
    <property type="entry name" value="Serine peptidase inhibitor, Kunitz type 1"/>
    <property type="match status" value="2"/>
</dbReference>
<evidence type="ECO:0000256" key="2">
    <source>
        <dbReference type="ARBA" id="ARBA00022692"/>
    </source>
</evidence>
<dbReference type="Gene3D" id="4.10.400.10">
    <property type="entry name" value="Low-density Lipoprotein Receptor"/>
    <property type="match status" value="1"/>
</dbReference>
<keyword evidence="9" id="KW-1185">Reference proteome</keyword>
<dbReference type="PROSITE" id="PS00280">
    <property type="entry name" value="BPTI_KUNITZ_1"/>
    <property type="match status" value="2"/>
</dbReference>
<dbReference type="PRINTS" id="PR00759">
    <property type="entry name" value="BASICPTASE"/>
</dbReference>
<dbReference type="GO" id="GO:0030198">
    <property type="term" value="P:extracellular matrix organization"/>
    <property type="evidence" value="ECO:0007669"/>
    <property type="project" value="TreeGrafter"/>
</dbReference>
<dbReference type="SUPFAM" id="SSF57424">
    <property type="entry name" value="LDL receptor-like module"/>
    <property type="match status" value="1"/>
</dbReference>
<dbReference type="GO" id="GO:0005886">
    <property type="term" value="C:plasma membrane"/>
    <property type="evidence" value="ECO:0007669"/>
    <property type="project" value="TreeGrafter"/>
</dbReference>
<keyword evidence="2" id="KW-0812">Transmembrane</keyword>
<evidence type="ECO:0000256" key="4">
    <source>
        <dbReference type="ARBA" id="ARBA00022989"/>
    </source>
</evidence>
<dbReference type="SMART" id="SM00192">
    <property type="entry name" value="LDLa"/>
    <property type="match status" value="1"/>
</dbReference>
<dbReference type="CDD" id="cd00112">
    <property type="entry name" value="LDLa"/>
    <property type="match status" value="1"/>
</dbReference>
<dbReference type="Proteomes" id="UP001108240">
    <property type="component" value="Unplaced"/>
</dbReference>
<reference evidence="8" key="1">
    <citation type="submission" date="2025-08" db="UniProtKB">
        <authorList>
            <consortium name="Ensembl"/>
        </authorList>
    </citation>
    <scope>IDENTIFICATION</scope>
</reference>
<dbReference type="InterPro" id="IPR023415">
    <property type="entry name" value="LDLR_class-A_CS"/>
</dbReference>
<dbReference type="SUPFAM" id="SSF49299">
    <property type="entry name" value="PKD domain"/>
    <property type="match status" value="1"/>
</dbReference>
<evidence type="ECO:0000256" key="3">
    <source>
        <dbReference type="ARBA" id="ARBA00022729"/>
    </source>
</evidence>
<sequence length="510" mass="57020">MGSRRFLFAALFFILSVYGGETQSSTAEKLISAQDNCVKTFTLGREDFVLDTEESIKDGAVFLHNSSVSHRDACIAACCGDPRCNLALIEDGNEKGSKNSCYLFNCLYKNKYVCRFIKKQGFTNYILHSVYEYYLNGRKSDGKDKLPIANAGQDVVVQPNQEVLLNGIESWADRKIIDYHWSNISGDTSVHMEKTDLPDQVRVTKLVPGVYKFKLTVTDSAHHSDSAQVTILVLTSEQSERHCLAPKKVGPCRGSFPRWHFNAASRKCEQFNFGGCKENNNNYLSEQECLNACQNTTGNAHLIVLRQWCTVNCSLSCGEDEFKCSNGCCVKKEFECDEQQQCDNGSDEENCEQLNNSLTRLLRIEVNKKAHCTDPPVVGPCRASFPRWYYDPLNKKCHRFTYGGCDGNENNFDTTDNCMNNCSGVTENDVFAKGLFLRSEDELGESQSASVTLAVVLVVAILTVLAVLGYCFLKNKRKNHQHQRVATSSPPVVYSEGDQQLVYNSTTAKA</sequence>
<dbReference type="InterPro" id="IPR020901">
    <property type="entry name" value="Prtase_inh_Kunz-CS"/>
</dbReference>
<dbReference type="OMA" id="HRNRFVC"/>
<dbReference type="InterPro" id="IPR036880">
    <property type="entry name" value="Kunitz_BPTI_sf"/>
</dbReference>
<dbReference type="SMART" id="SM00765">
    <property type="entry name" value="MANEC"/>
    <property type="match status" value="1"/>
</dbReference>
<name>A0A8C1D3P6_CYPCA</name>
<dbReference type="Pfam" id="PF00057">
    <property type="entry name" value="Ldl_recept_a"/>
    <property type="match status" value="1"/>
</dbReference>
<dbReference type="FunFam" id="2.60.40.10:FF:000061">
    <property type="entry name" value="Dyslexia-associated protein KIAA0319 homolog"/>
    <property type="match status" value="1"/>
</dbReference>
<dbReference type="PROSITE" id="PS50986">
    <property type="entry name" value="MANSC"/>
    <property type="match status" value="1"/>
</dbReference>
<dbReference type="InterPro" id="IPR036055">
    <property type="entry name" value="LDL_receptor-like_sf"/>
</dbReference>
<dbReference type="InterPro" id="IPR035986">
    <property type="entry name" value="PKD_dom_sf"/>
</dbReference>
<dbReference type="PANTHER" id="PTHR46750">
    <property type="entry name" value="KUNITZ-TYPE PROTEASE INHIBITOR 1"/>
    <property type="match status" value="1"/>
</dbReference>
<dbReference type="InterPro" id="IPR011106">
    <property type="entry name" value="MANSC_N"/>
</dbReference>
<dbReference type="Gene3D" id="2.60.40.10">
    <property type="entry name" value="Immunoglobulins"/>
    <property type="match status" value="1"/>
</dbReference>
<reference evidence="8" key="2">
    <citation type="submission" date="2025-09" db="UniProtKB">
        <authorList>
            <consortium name="Ensembl"/>
        </authorList>
    </citation>
    <scope>IDENTIFICATION</scope>
</reference>
<keyword evidence="3" id="KW-0732">Signal</keyword>
<comment type="subcellular location">
    <subcellularLocation>
        <location evidence="1">Membrane</location>
    </subcellularLocation>
</comment>
<dbReference type="GeneTree" id="ENSGT00940000164935"/>
<evidence type="ECO:0000256" key="5">
    <source>
        <dbReference type="ARBA" id="ARBA00023136"/>
    </source>
</evidence>
<keyword evidence="7" id="KW-0325">Glycoprotein</keyword>
<dbReference type="AlphaFoldDB" id="A0A8C1D3P6"/>
<dbReference type="CDD" id="cd00146">
    <property type="entry name" value="PKD"/>
    <property type="match status" value="1"/>
</dbReference>
<dbReference type="GO" id="GO:0060429">
    <property type="term" value="P:epithelium development"/>
    <property type="evidence" value="ECO:0007669"/>
    <property type="project" value="TreeGrafter"/>
</dbReference>
<dbReference type="InterPro" id="IPR013783">
    <property type="entry name" value="Ig-like_fold"/>
</dbReference>
<keyword evidence="4" id="KW-1133">Transmembrane helix</keyword>
<dbReference type="GO" id="GO:0008544">
    <property type="term" value="P:epidermis development"/>
    <property type="evidence" value="ECO:0007669"/>
    <property type="project" value="TreeGrafter"/>
</dbReference>
<evidence type="ECO:0000313" key="8">
    <source>
        <dbReference type="Ensembl" id="ENSCCRP00000056056.1"/>
    </source>
</evidence>
<keyword evidence="6" id="KW-1015">Disulfide bond</keyword>
<proteinExistence type="predicted"/>
<evidence type="ECO:0000256" key="1">
    <source>
        <dbReference type="ARBA" id="ARBA00004370"/>
    </source>
</evidence>
<dbReference type="InterPro" id="IPR002223">
    <property type="entry name" value="Kunitz_BPTI"/>
</dbReference>
<dbReference type="PROSITE" id="PS50279">
    <property type="entry name" value="BPTI_KUNITZ_2"/>
    <property type="match status" value="2"/>
</dbReference>
<dbReference type="Pfam" id="PF00014">
    <property type="entry name" value="Kunitz_BPTI"/>
    <property type="match status" value="2"/>
</dbReference>
<keyword evidence="5" id="KW-0472">Membrane</keyword>
<dbReference type="InterPro" id="IPR002172">
    <property type="entry name" value="LDrepeatLR_classA_rpt"/>
</dbReference>
<dbReference type="GO" id="GO:0004867">
    <property type="term" value="F:serine-type endopeptidase inhibitor activity"/>
    <property type="evidence" value="ECO:0007669"/>
    <property type="project" value="InterPro"/>
</dbReference>
<dbReference type="PROSITE" id="PS50068">
    <property type="entry name" value="LDLRA_2"/>
    <property type="match status" value="1"/>
</dbReference>
<dbReference type="CDD" id="cd22624">
    <property type="entry name" value="Kunitz_HAI1_2-like"/>
    <property type="match status" value="1"/>
</dbReference>
<evidence type="ECO:0000313" key="9">
    <source>
        <dbReference type="Proteomes" id="UP001108240"/>
    </source>
</evidence>
<evidence type="ECO:0000256" key="7">
    <source>
        <dbReference type="ARBA" id="ARBA00023180"/>
    </source>
</evidence>
<dbReference type="PROSITE" id="PS01209">
    <property type="entry name" value="LDLRA_1"/>
    <property type="match status" value="1"/>
</dbReference>
<dbReference type="SMART" id="SM00131">
    <property type="entry name" value="KU"/>
    <property type="match status" value="2"/>
</dbReference>